<reference evidence="1 2" key="1">
    <citation type="submission" date="2018-02" db="EMBL/GenBank/DDBJ databases">
        <authorList>
            <person name="Dubost A."/>
        </authorList>
    </citation>
    <scope>NUCLEOTIDE SEQUENCE [LARGE SCALE GENOMIC DNA]</scope>
    <source>
        <strain evidence="2">JV551A3</strain>
    </source>
</reference>
<protein>
    <submittedName>
        <fullName evidence="1">Uncharacterized protein</fullName>
    </submittedName>
</protein>
<accession>A0AAQ1SUL4</accession>
<dbReference type="AlphaFoldDB" id="A0AAQ1SUL4"/>
<gene>
    <name evidence="1" type="ORF">JV551A3_V1_1640264</name>
</gene>
<proteinExistence type="predicted"/>
<keyword evidence="2" id="KW-1185">Reference proteome</keyword>
<dbReference type="Proteomes" id="UP000294335">
    <property type="component" value="Unassembled WGS sequence"/>
</dbReference>
<name>A0AAQ1SUL4_9PSED</name>
<comment type="caution">
    <text evidence="1">The sequence shown here is derived from an EMBL/GenBank/DDBJ whole genome shotgun (WGS) entry which is preliminary data.</text>
</comment>
<evidence type="ECO:0000313" key="2">
    <source>
        <dbReference type="Proteomes" id="UP000294335"/>
    </source>
</evidence>
<evidence type="ECO:0000313" key="1">
    <source>
        <dbReference type="EMBL" id="SPO62188.1"/>
    </source>
</evidence>
<organism evidence="1 2">
    <name type="scientific">Pseudomonas inefficax</name>
    <dbReference type="NCBI Taxonomy" id="2078786"/>
    <lineage>
        <taxon>Bacteria</taxon>
        <taxon>Pseudomonadati</taxon>
        <taxon>Pseudomonadota</taxon>
        <taxon>Gammaproteobacteria</taxon>
        <taxon>Pseudomonadales</taxon>
        <taxon>Pseudomonadaceae</taxon>
        <taxon>Pseudomonas</taxon>
    </lineage>
</organism>
<dbReference type="EMBL" id="OPYN01000164">
    <property type="protein sequence ID" value="SPO62188.1"/>
    <property type="molecule type" value="Genomic_DNA"/>
</dbReference>
<sequence>MARGGVQPPLAEAEQAAAFADGQVGRQHARAAQHGVDTGQQFAGRERLGQVIVGAHFQADDTVGFVVAGGQHQHRGIAVLAGAQFAAQQQAVVAGHHDVEDDQVHAVGFEKGAHLPAVGDDAGAQAVLLQVVADQFADFAVVVDDQDVIDMFHALRSCAKGMGAVYRARSRLPAGLCIAVYLAYVQTQEEAHHSFGRHMRDTWPA</sequence>